<dbReference type="Proteomes" id="UP000887116">
    <property type="component" value="Unassembled WGS sequence"/>
</dbReference>
<evidence type="ECO:0000313" key="1">
    <source>
        <dbReference type="EMBL" id="GFR17309.1"/>
    </source>
</evidence>
<gene>
    <name evidence="1" type="ORF">TNCT_521041</name>
</gene>
<evidence type="ECO:0000313" key="2">
    <source>
        <dbReference type="Proteomes" id="UP000887116"/>
    </source>
</evidence>
<proteinExistence type="predicted"/>
<accession>A0A8X6H633</accession>
<reference evidence="1" key="1">
    <citation type="submission" date="2020-07" db="EMBL/GenBank/DDBJ databases">
        <title>Multicomponent nature underlies the extraordinary mechanical properties of spider dragline silk.</title>
        <authorList>
            <person name="Kono N."/>
            <person name="Nakamura H."/>
            <person name="Mori M."/>
            <person name="Yoshida Y."/>
            <person name="Ohtoshi R."/>
            <person name="Malay A.D."/>
            <person name="Moran D.A.P."/>
            <person name="Tomita M."/>
            <person name="Numata K."/>
            <person name="Arakawa K."/>
        </authorList>
    </citation>
    <scope>NUCLEOTIDE SEQUENCE</scope>
</reference>
<dbReference type="EMBL" id="BMAO01007623">
    <property type="protein sequence ID" value="GFR17309.1"/>
    <property type="molecule type" value="Genomic_DNA"/>
</dbReference>
<protein>
    <submittedName>
        <fullName evidence="1">Uncharacterized protein</fullName>
    </submittedName>
</protein>
<keyword evidence="2" id="KW-1185">Reference proteome</keyword>
<comment type="caution">
    <text evidence="1">The sequence shown here is derived from an EMBL/GenBank/DDBJ whole genome shotgun (WGS) entry which is preliminary data.</text>
</comment>
<organism evidence="1 2">
    <name type="scientific">Trichonephila clavata</name>
    <name type="common">Joro spider</name>
    <name type="synonym">Nephila clavata</name>
    <dbReference type="NCBI Taxonomy" id="2740835"/>
    <lineage>
        <taxon>Eukaryota</taxon>
        <taxon>Metazoa</taxon>
        <taxon>Ecdysozoa</taxon>
        <taxon>Arthropoda</taxon>
        <taxon>Chelicerata</taxon>
        <taxon>Arachnida</taxon>
        <taxon>Araneae</taxon>
        <taxon>Araneomorphae</taxon>
        <taxon>Entelegynae</taxon>
        <taxon>Araneoidea</taxon>
        <taxon>Nephilidae</taxon>
        <taxon>Trichonephila</taxon>
    </lineage>
</organism>
<name>A0A8X6H633_TRICU</name>
<sequence>MSWSKGLLMSEGSADNGVKGEFKQASIWHNREDNFKIQNTGFTCLEQTIFRFESRFGARQIGFSDKRGPTKATPTLLNGRIGVILSVGNSLLSNTPFEDFAQDAFI</sequence>
<dbReference type="AlphaFoldDB" id="A0A8X6H633"/>